<keyword evidence="2" id="KW-0378">Hydrolase</keyword>
<name>A0ABQ6IGZ1_9MICO</name>
<gene>
    <name evidence="6" type="ORF">GCM10025876_26410</name>
</gene>
<dbReference type="Gene3D" id="2.60.120.260">
    <property type="entry name" value="Galactose-binding domain-like"/>
    <property type="match status" value="1"/>
</dbReference>
<feature type="region of interest" description="Disordered" evidence="3">
    <location>
        <begin position="553"/>
        <end position="596"/>
    </location>
</feature>
<evidence type="ECO:0000256" key="3">
    <source>
        <dbReference type="SAM" id="MobiDB-lite"/>
    </source>
</evidence>
<dbReference type="PRINTS" id="PR00133">
    <property type="entry name" value="GLHYDRLASE3"/>
</dbReference>
<evidence type="ECO:0008006" key="8">
    <source>
        <dbReference type="Google" id="ProtNLM"/>
    </source>
</evidence>
<reference evidence="7" key="1">
    <citation type="journal article" date="2019" name="Int. J. Syst. Evol. Microbiol.">
        <title>The Global Catalogue of Microorganisms (GCM) 10K type strain sequencing project: providing services to taxonomists for standard genome sequencing and annotation.</title>
        <authorList>
            <consortium name="The Broad Institute Genomics Platform"/>
            <consortium name="The Broad Institute Genome Sequencing Center for Infectious Disease"/>
            <person name="Wu L."/>
            <person name="Ma J."/>
        </authorList>
    </citation>
    <scope>NUCLEOTIDE SEQUENCE [LARGE SCALE GENOMIC DNA]</scope>
    <source>
        <strain evidence="7">NBRC 112299</strain>
    </source>
</reference>
<dbReference type="Pfam" id="PF00933">
    <property type="entry name" value="Glyco_hydro_3"/>
    <property type="match status" value="1"/>
</dbReference>
<dbReference type="SUPFAM" id="SSF52279">
    <property type="entry name" value="Beta-D-glucan exohydrolase, C-terminal domain"/>
    <property type="match status" value="1"/>
</dbReference>
<evidence type="ECO:0000256" key="1">
    <source>
        <dbReference type="ARBA" id="ARBA00005336"/>
    </source>
</evidence>
<feature type="domain" description="Glycoside hydrolase family 3 C-terminal" evidence="5">
    <location>
        <begin position="321"/>
        <end position="569"/>
    </location>
</feature>
<feature type="compositionally biased region" description="Basic residues" evidence="3">
    <location>
        <begin position="573"/>
        <end position="588"/>
    </location>
</feature>
<organism evidence="6 7">
    <name type="scientific">Demequina litorisediminis</name>
    <dbReference type="NCBI Taxonomy" id="1849022"/>
    <lineage>
        <taxon>Bacteria</taxon>
        <taxon>Bacillati</taxon>
        <taxon>Actinomycetota</taxon>
        <taxon>Actinomycetes</taxon>
        <taxon>Micrococcales</taxon>
        <taxon>Demequinaceae</taxon>
        <taxon>Demequina</taxon>
    </lineage>
</organism>
<keyword evidence="7" id="KW-1185">Reference proteome</keyword>
<dbReference type="PANTHER" id="PTHR42715:SF10">
    <property type="entry name" value="BETA-GLUCOSIDASE"/>
    <property type="match status" value="1"/>
</dbReference>
<evidence type="ECO:0000313" key="7">
    <source>
        <dbReference type="Proteomes" id="UP001157125"/>
    </source>
</evidence>
<dbReference type="Gene3D" id="3.20.20.300">
    <property type="entry name" value="Glycoside hydrolase, family 3, N-terminal domain"/>
    <property type="match status" value="1"/>
</dbReference>
<protein>
    <recommendedName>
        <fullName evidence="8">Beta-glucosidase</fullName>
    </recommendedName>
</protein>
<accession>A0ABQ6IGZ1</accession>
<dbReference type="PANTHER" id="PTHR42715">
    <property type="entry name" value="BETA-GLUCOSIDASE"/>
    <property type="match status" value="1"/>
</dbReference>
<proteinExistence type="inferred from homology"/>
<evidence type="ECO:0000313" key="6">
    <source>
        <dbReference type="EMBL" id="GMA36437.1"/>
    </source>
</evidence>
<evidence type="ECO:0000259" key="5">
    <source>
        <dbReference type="Pfam" id="PF01915"/>
    </source>
</evidence>
<dbReference type="Gene3D" id="3.40.50.1700">
    <property type="entry name" value="Glycoside hydrolase family 3 C-terminal domain"/>
    <property type="match status" value="1"/>
</dbReference>
<dbReference type="InterPro" id="IPR001764">
    <property type="entry name" value="Glyco_hydro_3_N"/>
</dbReference>
<feature type="domain" description="Glycoside hydrolase family 3 N-terminal" evidence="4">
    <location>
        <begin position="44"/>
        <end position="272"/>
    </location>
</feature>
<dbReference type="EMBL" id="BSUN01000001">
    <property type="protein sequence ID" value="GMA36437.1"/>
    <property type="molecule type" value="Genomic_DNA"/>
</dbReference>
<comment type="caution">
    <text evidence="6">The sequence shown here is derived from an EMBL/GenBank/DDBJ whole genome shotgun (WGS) entry which is preliminary data.</text>
</comment>
<dbReference type="SUPFAM" id="SSF51445">
    <property type="entry name" value="(Trans)glycosidases"/>
    <property type="match status" value="1"/>
</dbReference>
<dbReference type="RefSeq" id="WP_284328569.1">
    <property type="nucleotide sequence ID" value="NZ_BSUN01000001.1"/>
</dbReference>
<dbReference type="InterPro" id="IPR036962">
    <property type="entry name" value="Glyco_hydro_3_N_sf"/>
</dbReference>
<dbReference type="InterPro" id="IPR050288">
    <property type="entry name" value="Cellulose_deg_GH3"/>
</dbReference>
<dbReference type="Pfam" id="PF01915">
    <property type="entry name" value="Glyco_hydro_3_C"/>
    <property type="match status" value="1"/>
</dbReference>
<evidence type="ECO:0000256" key="2">
    <source>
        <dbReference type="ARBA" id="ARBA00022801"/>
    </source>
</evidence>
<sequence>MPSNFRSSARSSLLTGATMWRLIALPEIGMRSISFSDGPVGVRGLGETEGETSILMPTPSGIAAAWDLDLATAVGEAFAQEAREHGVDVVLAPQVNIQRTPVGGRHFECFSEDPALTSAIGAALVQGIQSQGVAACMKHYVANDSETERTSMVSRVDAQTLREVYLAPFAAAIDAGVWSLMAAYNGVDDGVETSPMTEHRRLNVDLLKGDLGFDGVLVSDWEATRRTVLAATGGLDLVMPGPGGPWAEGLLSAVRDGAVSVAEIDDKVARVLLLAHRVGAFAPAPHPTVQRDLPALARAAAAAGTVVLRAPETDAPWDRPAPSTIALIGANAERPHVLGGGSSTVHPEHVVTPLEGLAARWPHATIVSERGGDPRVFAPRLDVAARTADGLTARWLDAQGSTVREDRITDHDGWVRDIPDTAVEVVLTADVAVEEPGVHVLSVGTVGIHETRIDGVLASTGTRRVGVDCVLDSSVNTPDGVPVEVEIVAARTARIESRHQVIDAAGYGRMVRAEIRHALPRRTDEQEIADAVAAARAADLAVVVVGTNEECESEGWDRETLALPGRQDEPRHPSARRGPQRRHRRQRRCTGSPAVA</sequence>
<feature type="compositionally biased region" description="Basic and acidic residues" evidence="3">
    <location>
        <begin position="555"/>
        <end position="572"/>
    </location>
</feature>
<dbReference type="InterPro" id="IPR002772">
    <property type="entry name" value="Glyco_hydro_3_C"/>
</dbReference>
<dbReference type="Proteomes" id="UP001157125">
    <property type="component" value="Unassembled WGS sequence"/>
</dbReference>
<dbReference type="InterPro" id="IPR017853">
    <property type="entry name" value="GH"/>
</dbReference>
<dbReference type="InterPro" id="IPR036881">
    <property type="entry name" value="Glyco_hydro_3_C_sf"/>
</dbReference>
<comment type="similarity">
    <text evidence="1">Belongs to the glycosyl hydrolase 3 family.</text>
</comment>
<evidence type="ECO:0000259" key="4">
    <source>
        <dbReference type="Pfam" id="PF00933"/>
    </source>
</evidence>